<evidence type="ECO:0000256" key="3">
    <source>
        <dbReference type="SAM" id="MobiDB-lite"/>
    </source>
</evidence>
<proteinExistence type="predicted"/>
<dbReference type="Proteomes" id="UP001163823">
    <property type="component" value="Chromosome 9"/>
</dbReference>
<keyword evidence="4" id="KW-1133">Transmembrane helix</keyword>
<name>A0AAD7LF66_QUISA</name>
<dbReference type="AlphaFoldDB" id="A0AAD7LF66"/>
<evidence type="ECO:0000313" key="5">
    <source>
        <dbReference type="EMBL" id="KAJ7956842.1"/>
    </source>
</evidence>
<gene>
    <name evidence="5" type="ORF">O6P43_023218</name>
</gene>
<dbReference type="GO" id="GO:0005886">
    <property type="term" value="C:plasma membrane"/>
    <property type="evidence" value="ECO:0007669"/>
    <property type="project" value="TreeGrafter"/>
</dbReference>
<protein>
    <submittedName>
        <fullName evidence="5">Late embryogenesis abundant (LEA) hydroxyproline-rich glycoprotein family</fullName>
    </submittedName>
</protein>
<comment type="subcellular location">
    <subcellularLocation>
        <location evidence="1">Membrane</location>
    </subcellularLocation>
</comment>
<keyword evidence="2 4" id="KW-0472">Membrane</keyword>
<keyword evidence="4" id="KW-0812">Transmembrane</keyword>
<reference evidence="5" key="1">
    <citation type="journal article" date="2023" name="Science">
        <title>Elucidation of the pathway for biosynthesis of saponin adjuvants from the soapbark tree.</title>
        <authorList>
            <person name="Reed J."/>
            <person name="Orme A."/>
            <person name="El-Demerdash A."/>
            <person name="Owen C."/>
            <person name="Martin L.B.B."/>
            <person name="Misra R.C."/>
            <person name="Kikuchi S."/>
            <person name="Rejzek M."/>
            <person name="Martin A.C."/>
            <person name="Harkess A."/>
            <person name="Leebens-Mack J."/>
            <person name="Louveau T."/>
            <person name="Stephenson M.J."/>
            <person name="Osbourn A."/>
        </authorList>
    </citation>
    <scope>NUCLEOTIDE SEQUENCE</scope>
    <source>
        <strain evidence="5">S10</strain>
    </source>
</reference>
<evidence type="ECO:0000313" key="6">
    <source>
        <dbReference type="Proteomes" id="UP001163823"/>
    </source>
</evidence>
<feature type="transmembrane region" description="Helical" evidence="4">
    <location>
        <begin position="76"/>
        <end position="101"/>
    </location>
</feature>
<dbReference type="PANTHER" id="PTHR31234:SF2">
    <property type="entry name" value="OS05G0199100 PROTEIN"/>
    <property type="match status" value="1"/>
</dbReference>
<organism evidence="5 6">
    <name type="scientific">Quillaja saponaria</name>
    <name type="common">Soap bark tree</name>
    <dbReference type="NCBI Taxonomy" id="32244"/>
    <lineage>
        <taxon>Eukaryota</taxon>
        <taxon>Viridiplantae</taxon>
        <taxon>Streptophyta</taxon>
        <taxon>Embryophyta</taxon>
        <taxon>Tracheophyta</taxon>
        <taxon>Spermatophyta</taxon>
        <taxon>Magnoliopsida</taxon>
        <taxon>eudicotyledons</taxon>
        <taxon>Gunneridae</taxon>
        <taxon>Pentapetalae</taxon>
        <taxon>rosids</taxon>
        <taxon>fabids</taxon>
        <taxon>Fabales</taxon>
        <taxon>Quillajaceae</taxon>
        <taxon>Quillaja</taxon>
    </lineage>
</organism>
<dbReference type="KEGG" id="qsa:O6P43_023218"/>
<feature type="compositionally biased region" description="Basic and acidic residues" evidence="3">
    <location>
        <begin position="1"/>
        <end position="15"/>
    </location>
</feature>
<evidence type="ECO:0000256" key="1">
    <source>
        <dbReference type="ARBA" id="ARBA00004370"/>
    </source>
</evidence>
<dbReference type="PANTHER" id="PTHR31234">
    <property type="entry name" value="LATE EMBRYOGENESIS ABUNDANT (LEA) HYDROXYPROLINE-RICH GLYCOPROTEIN FAMILY"/>
    <property type="match status" value="1"/>
</dbReference>
<dbReference type="InterPro" id="IPR044839">
    <property type="entry name" value="NDR1-like"/>
</dbReference>
<dbReference type="EMBL" id="JARAOO010000009">
    <property type="protein sequence ID" value="KAJ7956842.1"/>
    <property type="molecule type" value="Genomic_DNA"/>
</dbReference>
<keyword evidence="6" id="KW-1185">Reference proteome</keyword>
<comment type="caution">
    <text evidence="5">The sequence shown here is derived from an EMBL/GenBank/DDBJ whole genome shotgun (WGS) entry which is preliminary data.</text>
</comment>
<dbReference type="Gene3D" id="2.60.40.1820">
    <property type="match status" value="1"/>
</dbReference>
<evidence type="ECO:0000256" key="4">
    <source>
        <dbReference type="SAM" id="Phobius"/>
    </source>
</evidence>
<evidence type="ECO:0000256" key="2">
    <source>
        <dbReference type="ARBA" id="ARBA00023136"/>
    </source>
</evidence>
<sequence length="258" mass="28803">MEGKVTPPENDHSNDDPPLWLSPSLPFSPSRETYIIQIQKDQVYRVPPPENTLFLQRIRNQAQENKNNICRCSKRLCYIGLAVLAFILILCITLGVLHSVLQPKPPSFSATNVVVKNVTQSSGRKSNSRLQFEVTLMVKNPNGRMGINYEKDGKASFAFKKKNVANGEFPTLYQEQDASTKVKVSLVGSNQALPGEMDKSMNDKKSNIPISLDLKMKIPVSTRFGVISWDMEKEVECKIKLSKLKAGTKVSSQACETN</sequence>
<feature type="region of interest" description="Disordered" evidence="3">
    <location>
        <begin position="1"/>
        <end position="22"/>
    </location>
</feature>
<dbReference type="GO" id="GO:0098542">
    <property type="term" value="P:defense response to other organism"/>
    <property type="evidence" value="ECO:0007669"/>
    <property type="project" value="InterPro"/>
</dbReference>
<accession>A0AAD7LF66</accession>